<name>A0A964W0T4_9CLOT</name>
<dbReference type="InterPro" id="IPR015421">
    <property type="entry name" value="PyrdxlP-dep_Trfase_major"/>
</dbReference>
<dbReference type="PANTHER" id="PTHR30244:SF34">
    <property type="entry name" value="DTDP-4-AMINO-4,6-DIDEOXYGALACTOSE TRANSAMINASE"/>
    <property type="match status" value="1"/>
</dbReference>
<dbReference type="Proteomes" id="UP000656077">
    <property type="component" value="Unassembled WGS sequence"/>
</dbReference>
<dbReference type="EMBL" id="WSRQ01000002">
    <property type="protein sequence ID" value="MVX62347.1"/>
    <property type="molecule type" value="Genomic_DNA"/>
</dbReference>
<dbReference type="GO" id="GO:0000271">
    <property type="term" value="P:polysaccharide biosynthetic process"/>
    <property type="evidence" value="ECO:0007669"/>
    <property type="project" value="TreeGrafter"/>
</dbReference>
<comment type="caution">
    <text evidence="1">The sequence shown here is derived from an EMBL/GenBank/DDBJ whole genome shotgun (WGS) entry which is preliminary data.</text>
</comment>
<protein>
    <submittedName>
        <fullName evidence="1">DegT/DnrJ/EryC1/StrS aminotransferase family protein</fullName>
    </submittedName>
</protein>
<proteinExistence type="predicted"/>
<keyword evidence="1" id="KW-0808">Transferase</keyword>
<dbReference type="GO" id="GO:0008483">
    <property type="term" value="F:transaminase activity"/>
    <property type="evidence" value="ECO:0007669"/>
    <property type="project" value="UniProtKB-KW"/>
</dbReference>
<evidence type="ECO:0000313" key="1">
    <source>
        <dbReference type="EMBL" id="MVX62347.1"/>
    </source>
</evidence>
<dbReference type="InterPro" id="IPR015422">
    <property type="entry name" value="PyrdxlP-dep_Trfase_small"/>
</dbReference>
<keyword evidence="1" id="KW-0032">Aminotransferase</keyword>
<dbReference type="SUPFAM" id="SSF53383">
    <property type="entry name" value="PLP-dependent transferases"/>
    <property type="match status" value="1"/>
</dbReference>
<sequence>MGRYLKPIGGEQWFDINLFDNKLDNLKNTKAVLLSGGQSAIAFILENINIKDDEYILSPSYLCPSILYNFKKTNIKYEFYKINKDLSIDFADIEEKVKKLKINTIFFIDYFGFYHNEETIKYLKELQKQNITLIEDAVQMLWFDRKKFIGNYIFNSYRKFLPIDGSIVLCNKIKKYSFQKDNYYESVNLARAKKTIFQNFNIGYEEEFLNLYEKAEEEYYKRNDIIGMDEESKKMLSKVDYKFILKKRKENYCYLYDRLIQNDKIRIIYNKELIDDSSVLGLPILIETRDEIRSKLREFNIYCPVHWNILKEDWSDKYADSKYVSSRIMTLPIDQRYDFEDMDKMISCINNLVGS</sequence>
<dbReference type="AlphaFoldDB" id="A0A964W0T4"/>
<dbReference type="RefSeq" id="WP_160357785.1">
    <property type="nucleotide sequence ID" value="NZ_WSRQ01000002.1"/>
</dbReference>
<dbReference type="GO" id="GO:0030170">
    <property type="term" value="F:pyridoxal phosphate binding"/>
    <property type="evidence" value="ECO:0007669"/>
    <property type="project" value="TreeGrafter"/>
</dbReference>
<dbReference type="InterPro" id="IPR000653">
    <property type="entry name" value="DegT/StrS_aminotransferase"/>
</dbReference>
<accession>A0A964W0T4</accession>
<reference evidence="1" key="1">
    <citation type="submission" date="2019-12" db="EMBL/GenBank/DDBJ databases">
        <title>Microbes associate with the intestines of laboratory mice.</title>
        <authorList>
            <person name="Navarre W."/>
            <person name="Wong E."/>
        </authorList>
    </citation>
    <scope>NUCLEOTIDE SEQUENCE</scope>
    <source>
        <strain evidence="1">NM79_F5</strain>
    </source>
</reference>
<gene>
    <name evidence="1" type="ORF">GKZ28_01355</name>
</gene>
<dbReference type="PANTHER" id="PTHR30244">
    <property type="entry name" value="TRANSAMINASE"/>
    <property type="match status" value="1"/>
</dbReference>
<dbReference type="Gene3D" id="3.40.640.10">
    <property type="entry name" value="Type I PLP-dependent aspartate aminotransferase-like (Major domain)"/>
    <property type="match status" value="1"/>
</dbReference>
<organism evidence="1 2">
    <name type="scientific">Clostridium chromiireducens</name>
    <dbReference type="NCBI Taxonomy" id="225345"/>
    <lineage>
        <taxon>Bacteria</taxon>
        <taxon>Bacillati</taxon>
        <taxon>Bacillota</taxon>
        <taxon>Clostridia</taxon>
        <taxon>Eubacteriales</taxon>
        <taxon>Clostridiaceae</taxon>
        <taxon>Clostridium</taxon>
    </lineage>
</organism>
<dbReference type="InterPro" id="IPR015424">
    <property type="entry name" value="PyrdxlP-dep_Trfase"/>
</dbReference>
<dbReference type="Gene3D" id="3.90.1150.10">
    <property type="entry name" value="Aspartate Aminotransferase, domain 1"/>
    <property type="match status" value="1"/>
</dbReference>
<evidence type="ECO:0000313" key="2">
    <source>
        <dbReference type="Proteomes" id="UP000656077"/>
    </source>
</evidence>